<keyword evidence="9" id="KW-1185">Reference proteome</keyword>
<evidence type="ECO:0000256" key="4">
    <source>
        <dbReference type="ARBA" id="ARBA00023172"/>
    </source>
</evidence>
<dbReference type="CDD" id="cd01189">
    <property type="entry name" value="INT_ICEBs1_C_like"/>
    <property type="match status" value="1"/>
</dbReference>
<dbReference type="InterPro" id="IPR010998">
    <property type="entry name" value="Integrase_recombinase_N"/>
</dbReference>
<evidence type="ECO:0000256" key="3">
    <source>
        <dbReference type="ARBA" id="ARBA00023125"/>
    </source>
</evidence>
<dbReference type="PANTHER" id="PTHR30349:SF64">
    <property type="entry name" value="PROPHAGE INTEGRASE INTD-RELATED"/>
    <property type="match status" value="1"/>
</dbReference>
<accession>A0A1C6RKX3</accession>
<protein>
    <submittedName>
        <fullName evidence="8">Phage integrase, N-terminal SAM-like domain</fullName>
    </submittedName>
</protein>
<dbReference type="Proteomes" id="UP000199699">
    <property type="component" value="Unassembled WGS sequence"/>
</dbReference>
<dbReference type="STRING" id="145857.GA0070616_1335"/>
<dbReference type="InterPro" id="IPR011010">
    <property type="entry name" value="DNA_brk_join_enz"/>
</dbReference>
<evidence type="ECO:0000313" key="8">
    <source>
        <dbReference type="EMBL" id="SCL17686.1"/>
    </source>
</evidence>
<comment type="similarity">
    <text evidence="1">Belongs to the 'phage' integrase family.</text>
</comment>
<dbReference type="InterPro" id="IPR013762">
    <property type="entry name" value="Integrase-like_cat_sf"/>
</dbReference>
<keyword evidence="3 5" id="KW-0238">DNA-binding</keyword>
<dbReference type="GO" id="GO:0003677">
    <property type="term" value="F:DNA binding"/>
    <property type="evidence" value="ECO:0007669"/>
    <property type="project" value="UniProtKB-UniRule"/>
</dbReference>
<dbReference type="GO" id="GO:0015074">
    <property type="term" value="P:DNA integration"/>
    <property type="evidence" value="ECO:0007669"/>
    <property type="project" value="UniProtKB-KW"/>
</dbReference>
<dbReference type="PROSITE" id="PS51898">
    <property type="entry name" value="TYR_RECOMBINASE"/>
    <property type="match status" value="1"/>
</dbReference>
<dbReference type="RefSeq" id="WP_091077857.1">
    <property type="nucleotide sequence ID" value="NZ_FMHT01000003.1"/>
</dbReference>
<dbReference type="AlphaFoldDB" id="A0A1C6RKX3"/>
<evidence type="ECO:0000259" key="7">
    <source>
        <dbReference type="PROSITE" id="PS51900"/>
    </source>
</evidence>
<dbReference type="Gene3D" id="1.10.443.10">
    <property type="entry name" value="Intergrase catalytic core"/>
    <property type="match status" value="1"/>
</dbReference>
<dbReference type="Pfam" id="PF00589">
    <property type="entry name" value="Phage_integrase"/>
    <property type="match status" value="1"/>
</dbReference>
<dbReference type="OrthoDB" id="9805859at2"/>
<name>A0A1C6RKX3_9ACTN</name>
<dbReference type="InterPro" id="IPR044068">
    <property type="entry name" value="CB"/>
</dbReference>
<feature type="domain" description="Tyr recombinase" evidence="6">
    <location>
        <begin position="182"/>
        <end position="366"/>
    </location>
</feature>
<dbReference type="EMBL" id="FMHT01000003">
    <property type="protein sequence ID" value="SCL17686.1"/>
    <property type="molecule type" value="Genomic_DNA"/>
</dbReference>
<dbReference type="PANTHER" id="PTHR30349">
    <property type="entry name" value="PHAGE INTEGRASE-RELATED"/>
    <property type="match status" value="1"/>
</dbReference>
<keyword evidence="2" id="KW-0229">DNA integration</keyword>
<reference evidence="8 9" key="1">
    <citation type="submission" date="2016-06" db="EMBL/GenBank/DDBJ databases">
        <authorList>
            <person name="Kjaerup R.B."/>
            <person name="Dalgaard T.S."/>
            <person name="Juul-Madsen H.R."/>
        </authorList>
    </citation>
    <scope>NUCLEOTIDE SEQUENCE [LARGE SCALE GENOMIC DNA]</scope>
    <source>
        <strain evidence="8 9">DSM 43818</strain>
    </source>
</reference>
<dbReference type="SUPFAM" id="SSF56349">
    <property type="entry name" value="DNA breaking-rejoining enzymes"/>
    <property type="match status" value="1"/>
</dbReference>
<feature type="domain" description="Core-binding (CB)" evidence="7">
    <location>
        <begin position="71"/>
        <end position="161"/>
    </location>
</feature>
<gene>
    <name evidence="8" type="ORF">GA0070616_1335</name>
</gene>
<sequence length="366" mass="40728">MAEARKADPIKKVTLASGAIRYRFVIDVGRKPDGRRDQRTYTCDSLKEARAKRARIIADRASGTFVRPEKTTVAELIDKWLAGKRNLSTGTRRTYTDSLNHAKAHIGQLEAQKVTKADVDKMVTGLLASGRRVGNVRSAKLAPRTVNAMLITLSAVFEDAVRQGFLGRNVVKLAERPKQTKTEMQTWTADNAAVFLNAVADDRLFAAWQLSMYGLRRGEVLGLRWPDVDLIGKTITVRWARTSVAGEIVEKEPKTERGKRTLPLDDALVAALTALQLRQRDEREEAGEAYAKPCTLADPATGEVCTGSHVVVDEIGSPYRPEWYGDRFDALARRAKLPAIRLHDARHTCGTLMHLRGYPRRSSQRG</sequence>
<dbReference type="InterPro" id="IPR002104">
    <property type="entry name" value="Integrase_catalytic"/>
</dbReference>
<evidence type="ECO:0000256" key="2">
    <source>
        <dbReference type="ARBA" id="ARBA00022908"/>
    </source>
</evidence>
<keyword evidence="4" id="KW-0233">DNA recombination</keyword>
<dbReference type="GO" id="GO:0006310">
    <property type="term" value="P:DNA recombination"/>
    <property type="evidence" value="ECO:0007669"/>
    <property type="project" value="UniProtKB-KW"/>
</dbReference>
<organism evidence="8 9">
    <name type="scientific">Micromonospora nigra</name>
    <dbReference type="NCBI Taxonomy" id="145857"/>
    <lineage>
        <taxon>Bacteria</taxon>
        <taxon>Bacillati</taxon>
        <taxon>Actinomycetota</taxon>
        <taxon>Actinomycetes</taxon>
        <taxon>Micromonosporales</taxon>
        <taxon>Micromonosporaceae</taxon>
        <taxon>Micromonospora</taxon>
    </lineage>
</organism>
<proteinExistence type="inferred from homology"/>
<dbReference type="InterPro" id="IPR050090">
    <property type="entry name" value="Tyrosine_recombinase_XerCD"/>
</dbReference>
<dbReference type="PROSITE" id="PS51900">
    <property type="entry name" value="CB"/>
    <property type="match status" value="1"/>
</dbReference>
<evidence type="ECO:0000256" key="1">
    <source>
        <dbReference type="ARBA" id="ARBA00008857"/>
    </source>
</evidence>
<evidence type="ECO:0000313" key="9">
    <source>
        <dbReference type="Proteomes" id="UP000199699"/>
    </source>
</evidence>
<dbReference type="Pfam" id="PF02899">
    <property type="entry name" value="Phage_int_SAM_1"/>
    <property type="match status" value="1"/>
</dbReference>
<evidence type="ECO:0000256" key="5">
    <source>
        <dbReference type="PROSITE-ProRule" id="PRU01248"/>
    </source>
</evidence>
<dbReference type="Gene3D" id="1.10.150.130">
    <property type="match status" value="1"/>
</dbReference>
<dbReference type="InterPro" id="IPR004107">
    <property type="entry name" value="Integrase_SAM-like_N"/>
</dbReference>
<evidence type="ECO:0000259" key="6">
    <source>
        <dbReference type="PROSITE" id="PS51898"/>
    </source>
</evidence>